<keyword evidence="2" id="KW-1185">Reference proteome</keyword>
<proteinExistence type="predicted"/>
<evidence type="ECO:0000313" key="2">
    <source>
        <dbReference type="Proteomes" id="UP000821837"/>
    </source>
</evidence>
<evidence type="ECO:0000313" key="1">
    <source>
        <dbReference type="EMBL" id="KAH7943542.1"/>
    </source>
</evidence>
<dbReference type="Gene3D" id="3.80.10.10">
    <property type="entry name" value="Ribonuclease Inhibitor"/>
    <property type="match status" value="3"/>
</dbReference>
<dbReference type="EMBL" id="JABSTV010001253">
    <property type="protein sequence ID" value="KAH7943542.1"/>
    <property type="molecule type" value="Genomic_DNA"/>
</dbReference>
<dbReference type="VEuPathDB" id="VectorBase:RSAN_054016"/>
<sequence>MSLEKSHFSGSRLNYRTPCTSSEGRLCNIFEQLPLWNAFFWPVGFELRELSPGQLSLVEVHCWPYRLVEKQIKDAATLLYHLLTHHRCVDSLDLSANIFEGHHKLICDALRRTYDLRKLKLRLWIWDRNAAQVFVQVFPHLSQLHELELSGLPFDRKSVEGLSEFLASTRSLRTLNITDLSTKKDNLVLVIQGLKRNATIKTLSVNSGIHSPCYGAVFSDYLRCNQTLRRLSVTSNYCTGLSNARPIIGALFHNNTLTELNLTRFKLDIEDNELITGMLIQNRTLRSFHIIDSSWYEYALLHNHKENHVRPLDDFGNHSSLTSPWLMALAENSTLNELTLDLSWMDLNDCVSFFKALASNTSLKKVNVQSFNNTDETQIFQAMRDTGVQDRFVLGTHYLWQDTVAELLQCKQLSRISVLCDIFEDLERLQTFVYLLPMCSHVKSLRLGVSEETFNGKVSSLIAQYITNTTSLRELHLNLFFENMDALSCCERTLFQALSLNKSVRRLTMQSLCINETQMFVDMLQSSRQLCDLPFIYGNRESVTSLVQKLSSNVSNNYTLLGMQVAWYEEISVKLFTINDVLRRNNSLVTRAAHFVMGTKHKYCAAAAELMQFNPGLVMKVQELSSVDETEAASRIKSRLKSFSELDDFMCLAGVVECSVTCHSRDDGQKQLVDLNRDCWLHLRQFLKVGDILDPK</sequence>
<accession>A0A9D4PHX6</accession>
<dbReference type="AlphaFoldDB" id="A0A9D4PHX6"/>
<comment type="caution">
    <text evidence="1">The sequence shown here is derived from an EMBL/GenBank/DDBJ whole genome shotgun (WGS) entry which is preliminary data.</text>
</comment>
<evidence type="ECO:0008006" key="3">
    <source>
        <dbReference type="Google" id="ProtNLM"/>
    </source>
</evidence>
<reference evidence="1" key="1">
    <citation type="journal article" date="2020" name="Cell">
        <title>Large-Scale Comparative Analyses of Tick Genomes Elucidate Their Genetic Diversity and Vector Capacities.</title>
        <authorList>
            <consortium name="Tick Genome and Microbiome Consortium (TIGMIC)"/>
            <person name="Jia N."/>
            <person name="Wang J."/>
            <person name="Shi W."/>
            <person name="Du L."/>
            <person name="Sun Y."/>
            <person name="Zhan W."/>
            <person name="Jiang J.F."/>
            <person name="Wang Q."/>
            <person name="Zhang B."/>
            <person name="Ji P."/>
            <person name="Bell-Sakyi L."/>
            <person name="Cui X.M."/>
            <person name="Yuan T.T."/>
            <person name="Jiang B.G."/>
            <person name="Yang W.F."/>
            <person name="Lam T.T."/>
            <person name="Chang Q.C."/>
            <person name="Ding S.J."/>
            <person name="Wang X.J."/>
            <person name="Zhu J.G."/>
            <person name="Ruan X.D."/>
            <person name="Zhao L."/>
            <person name="Wei J.T."/>
            <person name="Ye R.Z."/>
            <person name="Que T.C."/>
            <person name="Du C.H."/>
            <person name="Zhou Y.H."/>
            <person name="Cheng J.X."/>
            <person name="Dai P.F."/>
            <person name="Guo W.B."/>
            <person name="Han X.H."/>
            <person name="Huang E.J."/>
            <person name="Li L.F."/>
            <person name="Wei W."/>
            <person name="Gao Y.C."/>
            <person name="Liu J.Z."/>
            <person name="Shao H.Z."/>
            <person name="Wang X."/>
            <person name="Wang C.C."/>
            <person name="Yang T.C."/>
            <person name="Huo Q.B."/>
            <person name="Li W."/>
            <person name="Chen H.Y."/>
            <person name="Chen S.E."/>
            <person name="Zhou L.G."/>
            <person name="Ni X.B."/>
            <person name="Tian J.H."/>
            <person name="Sheng Y."/>
            <person name="Liu T."/>
            <person name="Pan Y.S."/>
            <person name="Xia L.Y."/>
            <person name="Li J."/>
            <person name="Zhao F."/>
            <person name="Cao W.C."/>
        </authorList>
    </citation>
    <scope>NUCLEOTIDE SEQUENCE</scope>
    <source>
        <strain evidence="1">Rsan-2018</strain>
    </source>
</reference>
<gene>
    <name evidence="1" type="ORF">HPB52_009198</name>
</gene>
<dbReference type="PANTHER" id="PTHR47679:SF1">
    <property type="entry name" value="PROTEIN TORNADO 1"/>
    <property type="match status" value="1"/>
</dbReference>
<name>A0A9D4PHX6_RHISA</name>
<dbReference type="InterPro" id="IPR032675">
    <property type="entry name" value="LRR_dom_sf"/>
</dbReference>
<organism evidence="1 2">
    <name type="scientific">Rhipicephalus sanguineus</name>
    <name type="common">Brown dog tick</name>
    <name type="synonym">Ixodes sanguineus</name>
    <dbReference type="NCBI Taxonomy" id="34632"/>
    <lineage>
        <taxon>Eukaryota</taxon>
        <taxon>Metazoa</taxon>
        <taxon>Ecdysozoa</taxon>
        <taxon>Arthropoda</taxon>
        <taxon>Chelicerata</taxon>
        <taxon>Arachnida</taxon>
        <taxon>Acari</taxon>
        <taxon>Parasitiformes</taxon>
        <taxon>Ixodida</taxon>
        <taxon>Ixodoidea</taxon>
        <taxon>Ixodidae</taxon>
        <taxon>Rhipicephalinae</taxon>
        <taxon>Rhipicephalus</taxon>
        <taxon>Rhipicephalus</taxon>
    </lineage>
</organism>
<reference evidence="1" key="2">
    <citation type="submission" date="2021-09" db="EMBL/GenBank/DDBJ databases">
        <authorList>
            <person name="Jia N."/>
            <person name="Wang J."/>
            <person name="Shi W."/>
            <person name="Du L."/>
            <person name="Sun Y."/>
            <person name="Zhan W."/>
            <person name="Jiang J."/>
            <person name="Wang Q."/>
            <person name="Zhang B."/>
            <person name="Ji P."/>
            <person name="Sakyi L.B."/>
            <person name="Cui X."/>
            <person name="Yuan T."/>
            <person name="Jiang B."/>
            <person name="Yang W."/>
            <person name="Lam T.T.-Y."/>
            <person name="Chang Q."/>
            <person name="Ding S."/>
            <person name="Wang X."/>
            <person name="Zhu J."/>
            <person name="Ruan X."/>
            <person name="Zhao L."/>
            <person name="Wei J."/>
            <person name="Que T."/>
            <person name="Du C."/>
            <person name="Cheng J."/>
            <person name="Dai P."/>
            <person name="Han X."/>
            <person name="Huang E."/>
            <person name="Gao Y."/>
            <person name="Liu J."/>
            <person name="Shao H."/>
            <person name="Ye R."/>
            <person name="Li L."/>
            <person name="Wei W."/>
            <person name="Wang X."/>
            <person name="Wang C."/>
            <person name="Huo Q."/>
            <person name="Li W."/>
            <person name="Guo W."/>
            <person name="Chen H."/>
            <person name="Chen S."/>
            <person name="Zhou L."/>
            <person name="Zhou L."/>
            <person name="Ni X."/>
            <person name="Tian J."/>
            <person name="Zhou Y."/>
            <person name="Sheng Y."/>
            <person name="Liu T."/>
            <person name="Pan Y."/>
            <person name="Xia L."/>
            <person name="Li J."/>
            <person name="Zhao F."/>
            <person name="Cao W."/>
        </authorList>
    </citation>
    <scope>NUCLEOTIDE SEQUENCE</scope>
    <source>
        <strain evidence="1">Rsan-2018</strain>
        <tissue evidence="1">Larvae</tissue>
    </source>
</reference>
<dbReference type="PANTHER" id="PTHR47679">
    <property type="entry name" value="PROTEIN TORNADO 1"/>
    <property type="match status" value="1"/>
</dbReference>
<dbReference type="Proteomes" id="UP000821837">
    <property type="component" value="Unassembled WGS sequence"/>
</dbReference>
<protein>
    <recommendedName>
        <fullName evidence="3">Nlr family card domain protein</fullName>
    </recommendedName>
</protein>
<dbReference type="SUPFAM" id="SSF52047">
    <property type="entry name" value="RNI-like"/>
    <property type="match status" value="2"/>
</dbReference>